<evidence type="ECO:0000313" key="2">
    <source>
        <dbReference type="Proteomes" id="UP000001217"/>
    </source>
</evidence>
<name>C3LQ56_VIBCM</name>
<dbReference type="EMBL" id="CP001233">
    <property type="protein sequence ID" value="ACP06508.1"/>
    <property type="molecule type" value="Genomic_DNA"/>
</dbReference>
<sequence>MTQSATESFAEKSPNHFTFIDSNQISNDVSFKI</sequence>
<dbReference type="AlphaFoldDB" id="C3LQ56"/>
<proteinExistence type="predicted"/>
<accession>C3LQ56</accession>
<dbReference type="HOGENOM" id="CLU_3384360_0_0_6"/>
<protein>
    <submittedName>
        <fullName evidence="1">Uncharacterized protein</fullName>
    </submittedName>
</protein>
<organism evidence="1 2">
    <name type="scientific">Vibrio cholerae serotype O1 (strain M66-2)</name>
    <dbReference type="NCBI Taxonomy" id="579112"/>
    <lineage>
        <taxon>Bacteria</taxon>
        <taxon>Pseudomonadati</taxon>
        <taxon>Pseudomonadota</taxon>
        <taxon>Gammaproteobacteria</taxon>
        <taxon>Vibrionales</taxon>
        <taxon>Vibrionaceae</taxon>
        <taxon>Vibrio</taxon>
    </lineage>
</organism>
<gene>
    <name evidence="1" type="ordered locus">VCM66_2207</name>
</gene>
<dbReference type="Proteomes" id="UP000001217">
    <property type="component" value="Chromosome I"/>
</dbReference>
<evidence type="ECO:0000313" key="1">
    <source>
        <dbReference type="EMBL" id="ACP06508.1"/>
    </source>
</evidence>
<reference evidence="1 2" key="1">
    <citation type="journal article" date="2008" name="PLoS ONE">
        <title>A recalibrated molecular clock and independent origins for the cholera pandemic clones.</title>
        <authorList>
            <person name="Feng L."/>
            <person name="Reeves P.R."/>
            <person name="Lan R."/>
            <person name="Ren Y."/>
            <person name="Gao C."/>
            <person name="Zhou Z."/>
            <person name="Ren Y."/>
            <person name="Cheng J."/>
            <person name="Wang W."/>
            <person name="Wang J."/>
            <person name="Qian W."/>
            <person name="Li D."/>
            <person name="Wang L."/>
        </authorList>
    </citation>
    <scope>NUCLEOTIDE SEQUENCE [LARGE SCALE GENOMIC DNA]</scope>
    <source>
        <strain evidence="1 2">M66-2</strain>
    </source>
</reference>
<dbReference type="KEGG" id="vcm:VCM66_2207"/>